<gene>
    <name evidence="5" type="ORF">K7432_009474</name>
</gene>
<dbReference type="InterPro" id="IPR008999">
    <property type="entry name" value="Actin-crosslinking"/>
</dbReference>
<evidence type="ECO:0008006" key="7">
    <source>
        <dbReference type="Google" id="ProtNLM"/>
    </source>
</evidence>
<evidence type="ECO:0000256" key="4">
    <source>
        <dbReference type="SAM" id="MobiDB-lite"/>
    </source>
</evidence>
<proteinExistence type="inferred from homology"/>
<evidence type="ECO:0000313" key="6">
    <source>
        <dbReference type="Proteomes" id="UP001479436"/>
    </source>
</evidence>
<dbReference type="InterPro" id="IPR010414">
    <property type="entry name" value="FRG1"/>
</dbReference>
<keyword evidence="3" id="KW-0539">Nucleus</keyword>
<dbReference type="Gene3D" id="2.80.10.50">
    <property type="match status" value="1"/>
</dbReference>
<evidence type="ECO:0000256" key="2">
    <source>
        <dbReference type="ARBA" id="ARBA00010878"/>
    </source>
</evidence>
<accession>A0ABR2VX07</accession>
<comment type="subcellular location">
    <subcellularLocation>
        <location evidence="1">Nucleus</location>
        <location evidence="1">Nucleolus</location>
    </subcellularLocation>
</comment>
<organism evidence="5 6">
    <name type="scientific">Basidiobolus ranarum</name>
    <dbReference type="NCBI Taxonomy" id="34480"/>
    <lineage>
        <taxon>Eukaryota</taxon>
        <taxon>Fungi</taxon>
        <taxon>Fungi incertae sedis</taxon>
        <taxon>Zoopagomycota</taxon>
        <taxon>Entomophthoromycotina</taxon>
        <taxon>Basidiobolomycetes</taxon>
        <taxon>Basidiobolales</taxon>
        <taxon>Basidiobolaceae</taxon>
        <taxon>Basidiobolus</taxon>
    </lineage>
</organism>
<feature type="region of interest" description="Disordered" evidence="4">
    <location>
        <begin position="15"/>
        <end position="41"/>
    </location>
</feature>
<dbReference type="CDD" id="cd23339">
    <property type="entry name" value="beta-trefoil_FSCN_fungal_FRG1-like"/>
    <property type="match status" value="1"/>
</dbReference>
<dbReference type="SUPFAM" id="SSF50405">
    <property type="entry name" value="Actin-crosslinking proteins"/>
    <property type="match status" value="1"/>
</dbReference>
<comment type="similarity">
    <text evidence="2">Belongs to the FRG1 family.</text>
</comment>
<sequence length="260" mass="29616">MSDYKAIKSNKLSFKGESEKKKKKKRKSKEITEETESSVNTDSGWVFTENLDELVGPIFILFNGEPPRCIRTNDKEEIVSQIQEKPIAEVEPEQVHHVFVGRRVPGSEGFTFKSSTGKYLSCDKVGVLSIDSEAVGPQESWTPILREDGVAFQNVHGKYLSIEESSGKLRGDAEDIRFCEVFRVKCQAAVRRKDKVKSQTNQSSTEVEFHNIRRFQSWGLGRVKLSEDDVTELKKAKKEGNFSETLLDRRAKIKSDRYCK</sequence>
<evidence type="ECO:0000313" key="5">
    <source>
        <dbReference type="EMBL" id="KAK9708712.1"/>
    </source>
</evidence>
<evidence type="ECO:0000256" key="1">
    <source>
        <dbReference type="ARBA" id="ARBA00004604"/>
    </source>
</evidence>
<name>A0ABR2VX07_9FUNG</name>
<dbReference type="PANTHER" id="PTHR12928:SF0">
    <property type="entry name" value="FSHD REGION GENE 1"/>
    <property type="match status" value="1"/>
</dbReference>
<dbReference type="Pfam" id="PF06229">
    <property type="entry name" value="FRG1"/>
    <property type="match status" value="1"/>
</dbReference>
<evidence type="ECO:0000256" key="3">
    <source>
        <dbReference type="ARBA" id="ARBA00023242"/>
    </source>
</evidence>
<dbReference type="Proteomes" id="UP001479436">
    <property type="component" value="Unassembled WGS sequence"/>
</dbReference>
<keyword evidence="6" id="KW-1185">Reference proteome</keyword>
<comment type="caution">
    <text evidence="5">The sequence shown here is derived from an EMBL/GenBank/DDBJ whole genome shotgun (WGS) entry which is preliminary data.</text>
</comment>
<protein>
    <recommendedName>
        <fullName evidence="7">Actin-bundling protein</fullName>
    </recommendedName>
</protein>
<dbReference type="PANTHER" id="PTHR12928">
    <property type="entry name" value="FRG1 PROTEIN"/>
    <property type="match status" value="1"/>
</dbReference>
<reference evidence="5 6" key="1">
    <citation type="submission" date="2023-04" db="EMBL/GenBank/DDBJ databases">
        <title>Genome of Basidiobolus ranarum AG-B5.</title>
        <authorList>
            <person name="Stajich J.E."/>
            <person name="Carter-House D."/>
            <person name="Gryganskyi A."/>
        </authorList>
    </citation>
    <scope>NUCLEOTIDE SEQUENCE [LARGE SCALE GENOMIC DNA]</scope>
    <source>
        <strain evidence="5 6">AG-B5</strain>
    </source>
</reference>
<dbReference type="EMBL" id="JASJQH010007463">
    <property type="protein sequence ID" value="KAK9708712.1"/>
    <property type="molecule type" value="Genomic_DNA"/>
</dbReference>